<proteinExistence type="inferred from homology"/>
<reference evidence="13" key="1">
    <citation type="submission" date="2021-01" db="UniProtKB">
        <authorList>
            <consortium name="EnsemblMetazoa"/>
        </authorList>
    </citation>
    <scope>IDENTIFICATION</scope>
</reference>
<evidence type="ECO:0000256" key="9">
    <source>
        <dbReference type="ARBA" id="ARBA00051408"/>
    </source>
</evidence>
<name>A0A7M5V417_9CNID</name>
<dbReference type="FunFam" id="3.90.226.10:FF:000024">
    <property type="entry name" value="Delta3,5-delta2,4-dienoyl-CoA isomerase"/>
    <property type="match status" value="1"/>
</dbReference>
<evidence type="ECO:0000256" key="6">
    <source>
        <dbReference type="ARBA" id="ARBA00023098"/>
    </source>
</evidence>
<dbReference type="InterPro" id="IPR001753">
    <property type="entry name" value="Enoyl-CoA_hydra/iso"/>
</dbReference>
<comment type="catalytic activity">
    <reaction evidence="9">
        <text>(3E,5Z)-octadienoyl-CoA = (2E,4E)-octadienoyl-CoA</text>
        <dbReference type="Rhea" id="RHEA:45244"/>
        <dbReference type="ChEBI" id="CHEBI:62243"/>
        <dbReference type="ChEBI" id="CHEBI:85108"/>
    </reaction>
</comment>
<comment type="similarity">
    <text evidence="3">Belongs to the enoyl-CoA hydratase/isomerase family.</text>
</comment>
<evidence type="ECO:0000256" key="8">
    <source>
        <dbReference type="ARBA" id="ARBA00023235"/>
    </source>
</evidence>
<dbReference type="CDD" id="cd06558">
    <property type="entry name" value="crotonase-like"/>
    <property type="match status" value="1"/>
</dbReference>
<dbReference type="UniPathway" id="UPA00659"/>
<dbReference type="Gene3D" id="3.90.226.10">
    <property type="entry name" value="2-enoyl-CoA Hydratase, Chain A, domain 1"/>
    <property type="match status" value="1"/>
</dbReference>
<evidence type="ECO:0000256" key="4">
    <source>
        <dbReference type="ARBA" id="ARBA00022832"/>
    </source>
</evidence>
<dbReference type="Proteomes" id="UP000594262">
    <property type="component" value="Unplaced"/>
</dbReference>
<comment type="subcellular location">
    <subcellularLocation>
        <location evidence="1">Peroxisome</location>
    </subcellularLocation>
</comment>
<keyword evidence="14" id="KW-1185">Reference proteome</keyword>
<evidence type="ECO:0000256" key="7">
    <source>
        <dbReference type="ARBA" id="ARBA00023140"/>
    </source>
</evidence>
<dbReference type="PANTHER" id="PTHR43149">
    <property type="entry name" value="ENOYL-COA HYDRATASE"/>
    <property type="match status" value="1"/>
</dbReference>
<dbReference type="OrthoDB" id="14970at2759"/>
<protein>
    <recommendedName>
        <fullName evidence="12">Delta(3,5)-Delta(2,4)-dienoyl-CoA isomerase, mitochondrial</fullName>
    </recommendedName>
</protein>
<accession>A0A7M5V417</accession>
<keyword evidence="7" id="KW-0576">Peroxisome</keyword>
<evidence type="ECO:0000256" key="12">
    <source>
        <dbReference type="ARBA" id="ARBA00071021"/>
    </source>
</evidence>
<evidence type="ECO:0000256" key="2">
    <source>
        <dbReference type="ARBA" id="ARBA00005005"/>
    </source>
</evidence>
<dbReference type="AlphaFoldDB" id="A0A7M5V417"/>
<organism evidence="13 14">
    <name type="scientific">Clytia hemisphaerica</name>
    <dbReference type="NCBI Taxonomy" id="252671"/>
    <lineage>
        <taxon>Eukaryota</taxon>
        <taxon>Metazoa</taxon>
        <taxon>Cnidaria</taxon>
        <taxon>Hydrozoa</taxon>
        <taxon>Hydroidolina</taxon>
        <taxon>Leptothecata</taxon>
        <taxon>Obeliida</taxon>
        <taxon>Clytiidae</taxon>
        <taxon>Clytia</taxon>
    </lineage>
</organism>
<evidence type="ECO:0000256" key="5">
    <source>
        <dbReference type="ARBA" id="ARBA00022990"/>
    </source>
</evidence>
<dbReference type="PANTHER" id="PTHR43149:SF1">
    <property type="entry name" value="DELTA(3,5)-DELTA(2,4)-DIENOYL-COA ISOMERASE, MITOCHONDRIAL"/>
    <property type="match status" value="1"/>
</dbReference>
<comment type="function">
    <text evidence="11">Isomerization of 3-trans,5-cis-dienoyl-CoA to 2-trans,4-trans-dienoyl-CoA.</text>
</comment>
<evidence type="ECO:0000256" key="1">
    <source>
        <dbReference type="ARBA" id="ARBA00004275"/>
    </source>
</evidence>
<evidence type="ECO:0000313" key="14">
    <source>
        <dbReference type="Proteomes" id="UP000594262"/>
    </source>
</evidence>
<dbReference type="InterPro" id="IPR029045">
    <property type="entry name" value="ClpP/crotonase-like_dom_sf"/>
</dbReference>
<dbReference type="SUPFAM" id="SSF52096">
    <property type="entry name" value="ClpP/crotonase"/>
    <property type="match status" value="1"/>
</dbReference>
<dbReference type="InterPro" id="IPR014748">
    <property type="entry name" value="Enoyl-CoA_hydra_C"/>
</dbReference>
<dbReference type="FunFam" id="1.10.12.10:FF:000004">
    <property type="entry name" value="Delta3,5-delta2,4-dienoyl-CoA isomerase"/>
    <property type="match status" value="1"/>
</dbReference>
<sequence length="293" mass="32648">MFKNSLKRLITQQPRKVIGFSVRSMSGDYQFETLNVVKPAENVLHVEMNRPNKRNAMNQQFFKDMTKCFTHIADDPHARVVVLSGSGKLFTAGLDVMSFASSLMPTPDGDVGRKAFSMRKMIKEIQDSLTVIEKCPQPVIAAVHSACVGGGVDMICACDIRMSTDDAWFQIKEVDLALAADIGTLQRMPKLMGSHSLIRELAYTARPMYADEAQRNGFVGRVFKDKEEMMKSAFRLAKQIASKSPIAVQTTKLQLNYARDHGVDEGLDYIASWNMGFASDTRYVESGTGYHAK</sequence>
<keyword evidence="5" id="KW-0007">Acetylation</keyword>
<dbReference type="GO" id="GO:0006635">
    <property type="term" value="P:fatty acid beta-oxidation"/>
    <property type="evidence" value="ECO:0007669"/>
    <property type="project" value="UniProtKB-UniPathway"/>
</dbReference>
<evidence type="ECO:0000256" key="11">
    <source>
        <dbReference type="ARBA" id="ARBA00055786"/>
    </source>
</evidence>
<evidence type="ECO:0000256" key="3">
    <source>
        <dbReference type="ARBA" id="ARBA00005254"/>
    </source>
</evidence>
<dbReference type="GO" id="GO:0005739">
    <property type="term" value="C:mitochondrion"/>
    <property type="evidence" value="ECO:0007669"/>
    <property type="project" value="TreeGrafter"/>
</dbReference>
<comment type="catalytic activity">
    <reaction evidence="10">
        <text>(3E,5Z,8Z,11Z,14Z)-eicosapentaenoyl-CoA = (2E,4E,8Z,11Z,14Z)-eicosapentaenoyl-CoA</text>
        <dbReference type="Rhea" id="RHEA:45224"/>
        <dbReference type="ChEBI" id="CHEBI:85090"/>
        <dbReference type="ChEBI" id="CHEBI:85091"/>
    </reaction>
</comment>
<evidence type="ECO:0000313" key="13">
    <source>
        <dbReference type="EnsemblMetazoa" id="CLYHEMP007203.1"/>
    </source>
</evidence>
<comment type="pathway">
    <text evidence="2">Lipid metabolism; fatty acid beta-oxidation.</text>
</comment>
<dbReference type="Pfam" id="PF00378">
    <property type="entry name" value="ECH_1"/>
    <property type="match status" value="1"/>
</dbReference>
<keyword evidence="4" id="KW-0276">Fatty acid metabolism</keyword>
<dbReference type="GO" id="GO:0051750">
    <property type="term" value="F:delta(3,5)-delta(2,4)-dienoyl-CoA isomerase activity"/>
    <property type="evidence" value="ECO:0007669"/>
    <property type="project" value="TreeGrafter"/>
</dbReference>
<keyword evidence="8" id="KW-0413">Isomerase</keyword>
<dbReference type="EnsemblMetazoa" id="CLYHEMT007203.1">
    <property type="protein sequence ID" value="CLYHEMP007203.1"/>
    <property type="gene ID" value="CLYHEMG007203"/>
</dbReference>
<dbReference type="InterPro" id="IPR045002">
    <property type="entry name" value="Ech1-like"/>
</dbReference>
<keyword evidence="6" id="KW-0443">Lipid metabolism</keyword>
<dbReference type="GO" id="GO:0005777">
    <property type="term" value="C:peroxisome"/>
    <property type="evidence" value="ECO:0007669"/>
    <property type="project" value="UniProtKB-SubCell"/>
</dbReference>
<dbReference type="Gene3D" id="1.10.12.10">
    <property type="entry name" value="Lyase 2-enoyl-coa Hydratase, Chain A, domain 2"/>
    <property type="match status" value="1"/>
</dbReference>
<evidence type="ECO:0000256" key="10">
    <source>
        <dbReference type="ARBA" id="ARBA00052809"/>
    </source>
</evidence>